<dbReference type="InterPro" id="IPR058030">
    <property type="entry name" value="TRIM8/14/16/25/29/45/65_CC"/>
</dbReference>
<proteinExistence type="predicted"/>
<dbReference type="PANTHER" id="PTHR25465">
    <property type="entry name" value="B-BOX DOMAIN CONTAINING"/>
    <property type="match status" value="1"/>
</dbReference>
<dbReference type="GO" id="GO:0008270">
    <property type="term" value="F:zinc ion binding"/>
    <property type="evidence" value="ECO:0007669"/>
    <property type="project" value="UniProtKB-KW"/>
</dbReference>
<keyword evidence="6" id="KW-0812">Transmembrane</keyword>
<evidence type="ECO:0000256" key="1">
    <source>
        <dbReference type="ARBA" id="ARBA00022723"/>
    </source>
</evidence>
<reference evidence="8" key="1">
    <citation type="submission" date="2021-01" db="EMBL/GenBank/DDBJ databases">
        <authorList>
            <person name="Zahm M."/>
            <person name="Roques C."/>
            <person name="Cabau C."/>
            <person name="Klopp C."/>
            <person name="Donnadieu C."/>
            <person name="Jouanno E."/>
            <person name="Lampietro C."/>
            <person name="Louis A."/>
            <person name="Herpin A."/>
            <person name="Echchiki A."/>
            <person name="Berthelot C."/>
            <person name="Parey E."/>
            <person name="Roest-Crollius H."/>
            <person name="Braasch I."/>
            <person name="Postlethwait J."/>
            <person name="Bobe J."/>
            <person name="Montfort J."/>
            <person name="Bouchez O."/>
            <person name="Begum T."/>
            <person name="Mejri S."/>
            <person name="Adams A."/>
            <person name="Chen W.-J."/>
            <person name="Guiguen Y."/>
        </authorList>
    </citation>
    <scope>NUCLEOTIDE SEQUENCE</scope>
    <source>
        <tissue evidence="8">Blood</tissue>
    </source>
</reference>
<evidence type="ECO:0000313" key="9">
    <source>
        <dbReference type="Proteomes" id="UP000829720"/>
    </source>
</evidence>
<dbReference type="InterPro" id="IPR051051">
    <property type="entry name" value="E3_ubiq-ligase_TRIM/RNF"/>
</dbReference>
<comment type="caution">
    <text evidence="8">The sequence shown here is derived from an EMBL/GenBank/DDBJ whole genome shotgun (WGS) entry which is preliminary data.</text>
</comment>
<keyword evidence="2" id="KW-0863">Zinc-finger</keyword>
<feature type="region of interest" description="Disordered" evidence="5">
    <location>
        <begin position="269"/>
        <end position="333"/>
    </location>
</feature>
<keyword evidence="9" id="KW-1185">Reference proteome</keyword>
<feature type="transmembrane region" description="Helical" evidence="6">
    <location>
        <begin position="58"/>
        <end position="77"/>
    </location>
</feature>
<feature type="transmembrane region" description="Helical" evidence="6">
    <location>
        <begin position="12"/>
        <end position="35"/>
    </location>
</feature>
<feature type="domain" description="TRIM8/14/16/25/29/45/65 coiled-coil region" evidence="7">
    <location>
        <begin position="110"/>
        <end position="251"/>
    </location>
</feature>
<feature type="compositionally biased region" description="Basic residues" evidence="5">
    <location>
        <begin position="306"/>
        <end position="322"/>
    </location>
</feature>
<dbReference type="EMBL" id="JAERUA010000016">
    <property type="protein sequence ID" value="KAI1888761.1"/>
    <property type="molecule type" value="Genomic_DNA"/>
</dbReference>
<keyword evidence="6" id="KW-0472">Membrane</keyword>
<dbReference type="Pfam" id="PF25600">
    <property type="entry name" value="TRIM_CC"/>
    <property type="match status" value="1"/>
</dbReference>
<sequence>MSALGESSKPSSPVWCVWPLTVKLTSSLTINLLLLKSTNWSKPLETCRRRSALIMTNCWRFTVVLISSVSVICVQWMNTEAMIQSQLQQKGLRNRQELLKETLRKSQQRIQEREKELQDLRQAVQSLTRSAQAAVEDSERIFTELICSIERRRSEVKELIRDQEKAAVSWAAVLLERLEQEIAELRRRDAELEQLSHTEDHIHFLQSCQSVCTPPGPGDLPSITVNPNLTFEAVRKSVSQLKERLEDVCKEEFVKISQSEWEEEILQEMRRGEETTLADARDSDSDSAEEEDNVSERINFDSFLRGAKRRNKPGSSSHKKNSQKTFGSHGKGGFSFNNMSGFTFGKETPEVPEFWEEAEFPFGNLPKNRFNMMFGKNETPGASGFWEEEVFSFLNNPNDPISQLFGKKETPEAARFWEQKGFTFGNLPKDPAKFRFASKGPKKYP</sequence>
<protein>
    <recommendedName>
        <fullName evidence="7">TRIM8/14/16/25/29/45/65 coiled-coil region domain-containing protein</fullName>
    </recommendedName>
</protein>
<gene>
    <name evidence="8" type="ORF">AGOR_G00172050</name>
</gene>
<evidence type="ECO:0000313" key="8">
    <source>
        <dbReference type="EMBL" id="KAI1888761.1"/>
    </source>
</evidence>
<keyword evidence="4" id="KW-0175">Coiled coil</keyword>
<evidence type="ECO:0000256" key="6">
    <source>
        <dbReference type="SAM" id="Phobius"/>
    </source>
</evidence>
<dbReference type="Proteomes" id="UP000829720">
    <property type="component" value="Unassembled WGS sequence"/>
</dbReference>
<evidence type="ECO:0000256" key="2">
    <source>
        <dbReference type="ARBA" id="ARBA00022771"/>
    </source>
</evidence>
<dbReference type="AlphaFoldDB" id="A0A8T3CXF1"/>
<keyword evidence="3" id="KW-0862">Zinc</keyword>
<keyword evidence="1" id="KW-0479">Metal-binding</keyword>
<dbReference type="OrthoDB" id="9903688at2759"/>
<organism evidence="8 9">
    <name type="scientific">Albula goreensis</name>
    <dbReference type="NCBI Taxonomy" id="1534307"/>
    <lineage>
        <taxon>Eukaryota</taxon>
        <taxon>Metazoa</taxon>
        <taxon>Chordata</taxon>
        <taxon>Craniata</taxon>
        <taxon>Vertebrata</taxon>
        <taxon>Euteleostomi</taxon>
        <taxon>Actinopterygii</taxon>
        <taxon>Neopterygii</taxon>
        <taxon>Teleostei</taxon>
        <taxon>Albuliformes</taxon>
        <taxon>Albulidae</taxon>
        <taxon>Albula</taxon>
    </lineage>
</organism>
<keyword evidence="6" id="KW-1133">Transmembrane helix</keyword>
<feature type="coiled-coil region" evidence="4">
    <location>
        <begin position="168"/>
        <end position="198"/>
    </location>
</feature>
<dbReference type="PANTHER" id="PTHR25465:SF75">
    <property type="entry name" value="E3 UBIQUITIN_ISG15 LIGASE TRIM25-RELATED"/>
    <property type="match status" value="1"/>
</dbReference>
<feature type="coiled-coil region" evidence="4">
    <location>
        <begin position="96"/>
        <end position="137"/>
    </location>
</feature>
<name>A0A8T3CXF1_9TELE</name>
<accession>A0A8T3CXF1</accession>
<evidence type="ECO:0000256" key="5">
    <source>
        <dbReference type="SAM" id="MobiDB-lite"/>
    </source>
</evidence>
<evidence type="ECO:0000256" key="3">
    <source>
        <dbReference type="ARBA" id="ARBA00022833"/>
    </source>
</evidence>
<feature type="compositionally biased region" description="Basic and acidic residues" evidence="5">
    <location>
        <begin position="269"/>
        <end position="284"/>
    </location>
</feature>
<evidence type="ECO:0000259" key="7">
    <source>
        <dbReference type="Pfam" id="PF25600"/>
    </source>
</evidence>
<evidence type="ECO:0000256" key="4">
    <source>
        <dbReference type="SAM" id="Coils"/>
    </source>
</evidence>